<feature type="non-terminal residue" evidence="2">
    <location>
        <position position="1"/>
    </location>
</feature>
<evidence type="ECO:0000313" key="2">
    <source>
        <dbReference type="EMBL" id="TRY55281.1"/>
    </source>
</evidence>
<name>A0A553MQ28_9TELE</name>
<evidence type="ECO:0000256" key="1">
    <source>
        <dbReference type="SAM" id="MobiDB-lite"/>
    </source>
</evidence>
<evidence type="ECO:0000313" key="3">
    <source>
        <dbReference type="Proteomes" id="UP000316079"/>
    </source>
</evidence>
<protein>
    <submittedName>
        <fullName evidence="2">Uncharacterized protein</fullName>
    </submittedName>
</protein>
<comment type="caution">
    <text evidence="2">The sequence shown here is derived from an EMBL/GenBank/DDBJ whole genome shotgun (WGS) entry which is preliminary data.</text>
</comment>
<dbReference type="Proteomes" id="UP000316079">
    <property type="component" value="Unassembled WGS sequence"/>
</dbReference>
<proteinExistence type="predicted"/>
<reference evidence="2 3" key="1">
    <citation type="journal article" date="2019" name="Sci. Data">
        <title>Hybrid genome assembly and annotation of Danionella translucida.</title>
        <authorList>
            <person name="Kadobianskyi M."/>
            <person name="Schulze L."/>
            <person name="Schuelke M."/>
            <person name="Judkewitz B."/>
        </authorList>
    </citation>
    <scope>NUCLEOTIDE SEQUENCE [LARGE SCALE GENOMIC DNA]</scope>
    <source>
        <strain evidence="2 3">Bolton</strain>
    </source>
</reference>
<accession>A0A553MQ28</accession>
<sequence>DQHKQSDKQHTLLNHYLLLTQSPVMTRDVRGKEGAGKIYELVNKNSDRYEGVSDVSRKLISCYDDGLLQLPRSTYEHTAGNEEAFNKGRSHASVGYTCLRHFVPTADATSLMYISLSTRREAGVRETDIDSYYSEERFQKLSGEDPERCEEEEEEETLVLTREHETEREEIRSRLHLYDGGGGEKQQRRRIKEDYSGTKIHYLLEKSESSEGIIPPLPKAAFPVFDKQDYTSQRHQGLTDGGEDINHNGKNCLFTVPIIPGNEMSIELTKSCSAWRTALHSATIRSRRSSRVQDESAMRAAPLMMLSRRSSKDGLKRASLNKWVALAECDRLFVKDGVMRELCIEHNLLLTLRGSTKGSEEDRECDKQQTARIEMVNTLQQHRSLSHICTHTKCPIHHSNSLGAQREPSRAAKEQLACFDGFIPAERGGNGPRDLPNGSSGSACAHLQHREHPCMSRGANGVRELLMRIKRGETAGCDTQQALTAGVCHSQDYVEDPSVYKCTHIKLIECSSQLSDASVPMLLISGRGGLSRAGDASDGLLDLFEDIVSVGTCSSHIRVAQIGLGSSVEHGWSPVDEERNDEIFELRNQIEEACSTKTIQEFGPREKVTDTQTVNGALPKEACEKALCFSSPTGFIQDTFPPQETQTKQKPSKTEQAVYAAAAVLASIRFEFSLHRKHWLPDDSVPHTSLHGIMRPRVNPMLGNINDREHGCLIPSYPFCSAHFQVYSSVERDFSTHVKFHTQRFPSGTLSGFIYIQQTSSESFKINQAHHHHIRRVAEEENTAMRKKERELAHWSNEDFSKGREEEMPDAGNTRFSAVTYKEEVHPFERCSAFSDHRDGIAQRSAKNLNTLQEKCICNAHDVLHPQQGLWFNAANTSSLNSKALRFRSKEKSLRPVGSLSEEALFHTLFLFLNGLQETLLLLLECFTHHFRLSQHTFPCITKGYGRKPNSVQTVISAISPKQRAKIEKLNLEYCVCEHSNPFRHQDPHKHTANLLQTHILLYKHRPTREEDEKDENSSSHKEEQESQKCHTSTRLFLTHKSQRQMLHIGGKNITIRVAYIDLTFNDDSRVLEQNTSDETRWCCLFRSEGLSNQARNARLSAAPCQIMTPPTESPATLTRQVLSLRAPLLLNSDPRRGCLVRMRRGRGQWDYVNETSLTVPVMLSGEEVYSISDYWLFIQCSVRLKTAKRQQHYHQCPSDGDTLHSRLGDFSINPPLDGAVPSAANVFLQKSVAGHAEAPGDREVYVMFVHPSLPAVHIQELTCCCSEHPESTHLFRILSTFRGTNADREHSSIYSSIRDLKRRKRKKSNWRKTRNRKKMKRKRTRKKNKRVMNRKKVKEGKRKKSKRRKTRNRKKDEEKKDEEEE</sequence>
<feature type="region of interest" description="Disordered" evidence="1">
    <location>
        <begin position="1297"/>
        <end position="1366"/>
    </location>
</feature>
<keyword evidence="3" id="KW-1185">Reference proteome</keyword>
<dbReference type="OrthoDB" id="10691446at2759"/>
<feature type="region of interest" description="Disordered" evidence="1">
    <location>
        <begin position="1008"/>
        <end position="1033"/>
    </location>
</feature>
<feature type="compositionally biased region" description="Basic and acidic residues" evidence="1">
    <location>
        <begin position="1008"/>
        <end position="1029"/>
    </location>
</feature>
<organism evidence="2 3">
    <name type="scientific">Danionella cerebrum</name>
    <dbReference type="NCBI Taxonomy" id="2873325"/>
    <lineage>
        <taxon>Eukaryota</taxon>
        <taxon>Metazoa</taxon>
        <taxon>Chordata</taxon>
        <taxon>Craniata</taxon>
        <taxon>Vertebrata</taxon>
        <taxon>Euteleostomi</taxon>
        <taxon>Actinopterygii</taxon>
        <taxon>Neopterygii</taxon>
        <taxon>Teleostei</taxon>
        <taxon>Ostariophysi</taxon>
        <taxon>Cypriniformes</taxon>
        <taxon>Danionidae</taxon>
        <taxon>Danioninae</taxon>
        <taxon>Danionella</taxon>
    </lineage>
</organism>
<dbReference type="EMBL" id="SRMA01027331">
    <property type="protein sequence ID" value="TRY55281.1"/>
    <property type="molecule type" value="Genomic_DNA"/>
</dbReference>
<gene>
    <name evidence="2" type="ORF">DNTS_015757</name>
</gene>
<feature type="compositionally biased region" description="Basic residues" evidence="1">
    <location>
        <begin position="1301"/>
        <end position="1354"/>
    </location>
</feature>